<evidence type="ECO:0000313" key="2">
    <source>
        <dbReference type="Proteomes" id="UP000190897"/>
    </source>
</evidence>
<name>A0A1T5DTA5_9BACT</name>
<dbReference type="RefSeq" id="WP_082215287.1">
    <property type="nucleotide sequence ID" value="NZ_FUZA01000002.1"/>
</dbReference>
<keyword evidence="2" id="KW-1185">Reference proteome</keyword>
<dbReference type="OrthoDB" id="574359at2"/>
<dbReference type="SUPFAM" id="SSF52833">
    <property type="entry name" value="Thioredoxin-like"/>
    <property type="match status" value="1"/>
</dbReference>
<evidence type="ECO:0000313" key="1">
    <source>
        <dbReference type="EMBL" id="SKB74766.1"/>
    </source>
</evidence>
<sequence length="258" mass="29901">MEKQNEMLAGISAESTEHHRVVSQQEWIEERKELLKKEKELTRLNDELARQRRTLPWVKIDKLYSFETEQGSQTLSDLFGGKSQLIIYHFMFGPGWKEGCPGCSFLADHIDGANLHLAHHDVSVVVVSRAPLQELLPFKNRMEWKFKWVSSFGSDFNYDYFVSFTQEQIANGEVYYNYRNQINDEGTESPGTSVFFKDGSGNIYHTYSSYSRAGDILIGAHNYLDLTPKGRNEDSTMDWMRHHDKYDDFKKDSGSCCH</sequence>
<dbReference type="Proteomes" id="UP000190897">
    <property type="component" value="Unassembled WGS sequence"/>
</dbReference>
<gene>
    <name evidence="1" type="ORF">SAMN05660293_01873</name>
</gene>
<dbReference type="InterPro" id="IPR010296">
    <property type="entry name" value="DUF899_thioredox"/>
</dbReference>
<dbReference type="InterPro" id="IPR036249">
    <property type="entry name" value="Thioredoxin-like_sf"/>
</dbReference>
<dbReference type="AlphaFoldDB" id="A0A1T5DTA5"/>
<protein>
    <submittedName>
        <fullName evidence="1">Predicted dithiol-disulfide oxidoreductase, DUF899 family</fullName>
    </submittedName>
</protein>
<reference evidence="2" key="1">
    <citation type="submission" date="2017-02" db="EMBL/GenBank/DDBJ databases">
        <authorList>
            <person name="Varghese N."/>
            <person name="Submissions S."/>
        </authorList>
    </citation>
    <scope>NUCLEOTIDE SEQUENCE [LARGE SCALE GENOMIC DNA]</scope>
    <source>
        <strain evidence="2">DSM 22270</strain>
    </source>
</reference>
<accession>A0A1T5DTA5</accession>
<organism evidence="1 2">
    <name type="scientific">Dyadobacter psychrophilus</name>
    <dbReference type="NCBI Taxonomy" id="651661"/>
    <lineage>
        <taxon>Bacteria</taxon>
        <taxon>Pseudomonadati</taxon>
        <taxon>Bacteroidota</taxon>
        <taxon>Cytophagia</taxon>
        <taxon>Cytophagales</taxon>
        <taxon>Spirosomataceae</taxon>
        <taxon>Dyadobacter</taxon>
    </lineage>
</organism>
<dbReference type="Pfam" id="PF05988">
    <property type="entry name" value="DUF899"/>
    <property type="match status" value="1"/>
</dbReference>
<proteinExistence type="predicted"/>
<dbReference type="EMBL" id="FUZA01000002">
    <property type="protein sequence ID" value="SKB74766.1"/>
    <property type="molecule type" value="Genomic_DNA"/>
</dbReference>
<dbReference type="STRING" id="651661.SAMN05660293_01873"/>